<dbReference type="InterPro" id="IPR020056">
    <property type="entry name" value="Rbsml_bL25/Gln-tRNA_synth_N"/>
</dbReference>
<dbReference type="InterPro" id="IPR011035">
    <property type="entry name" value="Ribosomal_bL25/Gln-tRNA_synth"/>
</dbReference>
<dbReference type="PROSITE" id="PS00178">
    <property type="entry name" value="AA_TRNA_LIGASE_I"/>
    <property type="match status" value="1"/>
</dbReference>
<feature type="binding site" evidence="9">
    <location>
        <begin position="114"/>
        <end position="116"/>
    </location>
    <ligand>
        <name>ATP</name>
        <dbReference type="ChEBI" id="CHEBI:30616"/>
    </ligand>
</feature>
<dbReference type="InterPro" id="IPR050132">
    <property type="entry name" value="Gln/Glu-tRNA_Ligase"/>
</dbReference>
<dbReference type="SUPFAM" id="SSF52374">
    <property type="entry name" value="Nucleotidylyl transferase"/>
    <property type="match status" value="1"/>
</dbReference>
<dbReference type="Gene3D" id="3.40.50.620">
    <property type="entry name" value="HUPs"/>
    <property type="match status" value="1"/>
</dbReference>
<keyword evidence="15" id="KW-1185">Reference proteome</keyword>
<dbReference type="PRINTS" id="PR00987">
    <property type="entry name" value="TRNASYNTHGLU"/>
</dbReference>
<evidence type="ECO:0000259" key="11">
    <source>
        <dbReference type="Pfam" id="PF00749"/>
    </source>
</evidence>
<protein>
    <recommendedName>
        <fullName evidence="9">Glutamine--tRNA ligase</fullName>
        <ecNumber evidence="9">6.1.1.18</ecNumber>
    </recommendedName>
    <alternativeName>
        <fullName evidence="9">Glutaminyl-tRNA synthetase</fullName>
        <shortName evidence="9">GlnRS</shortName>
    </alternativeName>
</protein>
<feature type="domain" description="tRNA synthetases class I (E and Q) anti-codon binding" evidence="13">
    <location>
        <begin position="535"/>
        <end position="607"/>
    </location>
</feature>
<dbReference type="Proteomes" id="UP000308167">
    <property type="component" value="Unassembled WGS sequence"/>
</dbReference>
<keyword evidence="2 9" id="KW-0963">Cytoplasm</keyword>
<evidence type="ECO:0000256" key="1">
    <source>
        <dbReference type="ARBA" id="ARBA00005594"/>
    </source>
</evidence>
<dbReference type="InterPro" id="IPR020059">
    <property type="entry name" value="Glu/Gln-tRNA-synth_Ib_codon-bd"/>
</dbReference>
<keyword evidence="6 9" id="KW-0648">Protein biosynthesis</keyword>
<gene>
    <name evidence="9 14" type="primary">glnS</name>
    <name evidence="14" type="ORF">SAMEA1410922_01518</name>
</gene>
<feature type="binding site" evidence="9">
    <location>
        <position position="146"/>
    </location>
    <ligand>
        <name>L-glutamine</name>
        <dbReference type="ChEBI" id="CHEBI:58359"/>
    </ligand>
</feature>
<feature type="binding site" evidence="9">
    <location>
        <begin position="341"/>
        <end position="342"/>
    </location>
    <ligand>
        <name>ATP</name>
        <dbReference type="ChEBI" id="CHEBI:30616"/>
    </ligand>
</feature>
<reference evidence="14 15" key="1">
    <citation type="submission" date="2019-05" db="EMBL/GenBank/DDBJ databases">
        <authorList>
            <consortium name="Pathogen Informatics"/>
        </authorList>
    </citation>
    <scope>NUCLEOTIDE SEQUENCE [LARGE SCALE GENOMIC DNA]</scope>
    <source>
        <strain evidence="14 15">NM319</strain>
    </source>
</reference>
<dbReference type="InterPro" id="IPR000924">
    <property type="entry name" value="Glu/Gln-tRNA-synth"/>
</dbReference>
<dbReference type="CDD" id="cd00807">
    <property type="entry name" value="GlnRS_core"/>
    <property type="match status" value="1"/>
</dbReference>
<feature type="binding site" evidence="9">
    <location>
        <position position="291"/>
    </location>
    <ligand>
        <name>L-glutamine</name>
        <dbReference type="ChEBI" id="CHEBI:58359"/>
    </ligand>
</feature>
<dbReference type="EC" id="6.1.1.18" evidence="9"/>
<comment type="subcellular location">
    <subcellularLocation>
        <location evidence="9">Cytoplasm</location>
    </subcellularLocation>
</comment>
<evidence type="ECO:0000313" key="15">
    <source>
        <dbReference type="Proteomes" id="UP000308167"/>
    </source>
</evidence>
<dbReference type="PANTHER" id="PTHR43097">
    <property type="entry name" value="GLUTAMINE-TRNA LIGASE"/>
    <property type="match status" value="1"/>
</dbReference>
<keyword evidence="3 9" id="KW-0436">Ligase</keyword>
<dbReference type="InterPro" id="IPR001412">
    <property type="entry name" value="aa-tRNA-synth_I_CS"/>
</dbReference>
<evidence type="ECO:0000256" key="2">
    <source>
        <dbReference type="ARBA" id="ARBA00022490"/>
    </source>
</evidence>
<dbReference type="Gene3D" id="2.40.240.10">
    <property type="entry name" value="Ribosomal Protein L25, Chain P"/>
    <property type="match status" value="2"/>
</dbReference>
<dbReference type="Pfam" id="PF20974">
    <property type="entry name" value="tRNA-synt_1c_C2"/>
    <property type="match status" value="1"/>
</dbReference>
<evidence type="ECO:0000256" key="3">
    <source>
        <dbReference type="ARBA" id="ARBA00022598"/>
    </source>
</evidence>
<name>A0ABY6TM29_9PAST</name>
<dbReference type="InterPro" id="IPR014729">
    <property type="entry name" value="Rossmann-like_a/b/a_fold"/>
</dbReference>
<evidence type="ECO:0000259" key="12">
    <source>
        <dbReference type="Pfam" id="PF03950"/>
    </source>
</evidence>
<dbReference type="InterPro" id="IPR004514">
    <property type="entry name" value="Gln-tRNA-synth"/>
</dbReference>
<evidence type="ECO:0000256" key="6">
    <source>
        <dbReference type="ARBA" id="ARBA00022917"/>
    </source>
</evidence>
<dbReference type="GO" id="GO:0004819">
    <property type="term" value="F:glutamine-tRNA ligase activity"/>
    <property type="evidence" value="ECO:0007669"/>
    <property type="project" value="UniProtKB-EC"/>
</dbReference>
<evidence type="ECO:0000259" key="13">
    <source>
        <dbReference type="Pfam" id="PF20974"/>
    </source>
</evidence>
<feature type="domain" description="Glutamyl/glutaminyl-tRNA synthetase class Ib anti-codon binding" evidence="12">
    <location>
        <begin position="420"/>
        <end position="518"/>
    </location>
</feature>
<evidence type="ECO:0000256" key="7">
    <source>
        <dbReference type="ARBA" id="ARBA00023146"/>
    </source>
</evidence>
<organism evidence="14 15">
    <name type="scientific">Actinobacillus porcinus</name>
    <dbReference type="NCBI Taxonomy" id="51048"/>
    <lineage>
        <taxon>Bacteria</taxon>
        <taxon>Pseudomonadati</taxon>
        <taxon>Pseudomonadota</taxon>
        <taxon>Gammaproteobacteria</taxon>
        <taxon>Pasteurellales</taxon>
        <taxon>Pasteurellaceae</taxon>
        <taxon>Actinobacillus</taxon>
    </lineage>
</organism>
<evidence type="ECO:0000313" key="14">
    <source>
        <dbReference type="EMBL" id="VTU08616.1"/>
    </source>
</evidence>
<evidence type="ECO:0000256" key="10">
    <source>
        <dbReference type="RuleBase" id="RU363037"/>
    </source>
</evidence>
<feature type="binding site" evidence="9">
    <location>
        <position position="310"/>
    </location>
    <ligand>
        <name>ATP</name>
        <dbReference type="ChEBI" id="CHEBI:30616"/>
    </ligand>
</feature>
<dbReference type="NCBIfam" id="TIGR00440">
    <property type="entry name" value="glnS"/>
    <property type="match status" value="1"/>
</dbReference>
<sequence>MTPYLNHGSYQNAVNSNHSNQHIQPCDDIFMAKKVLGNAIGEIKFIKNNRTLNLAIKPVKYSEFYQQNTKKLMTTEHIDVNGEEHRPTNFIRQIIDEDLASGKHNNVYTRFPPEPNGYLHIGHAKSICLNFGIAKDYQGLCNLRFDDTNPVKEDVEYVDSIKQDVEWLGFKWNGEVRYASDYFDQLYGYAIELINKGLAYVDELSPEEMREYRGTLTEAGKNSPYRDRSVEENLALFEKMKNGEFEEGKACLRAKIDMASPFMVMRDPVLYRVKFASHHQTGDKWCIYPMYDFTHCISDALERITHSLCTLEFQDNRRLYDWVLEHISIERPLPHQYEFSRLNLEGTLTSKRKLLKLVEEGVVDGWNDPRMPTISGLRRRGYTPASLREFCRRIGVTKQDNVVEYSALESCIRDDLNVNAPRAMAVINPLKIVIENLENSEILTAPNHPNREELGTRQLPFTKELYIDEADFREEANKQYKRLVLGKEVRLRNAYVIKAERVEKDADGKVICVYCTYDPGTLGKNPADGRKVKGVIQWVSATDNHPAEFRQYGRLFDMANPGAEEDIIAAINPHSLVVKHGVVEKSLGNAKAEQAYQFEREGYYCADSKDSHPEHLVFNLTVSLKEGF</sequence>
<comment type="similarity">
    <text evidence="1 9 10">Belongs to the class-I aminoacyl-tRNA synthetase family.</text>
</comment>
<dbReference type="PANTHER" id="PTHR43097:SF5">
    <property type="entry name" value="GLUTAMATE--TRNA LIGASE"/>
    <property type="match status" value="1"/>
</dbReference>
<dbReference type="HAMAP" id="MF_00126">
    <property type="entry name" value="Gln_tRNA_synth"/>
    <property type="match status" value="1"/>
</dbReference>
<dbReference type="InterPro" id="IPR020058">
    <property type="entry name" value="Glu/Gln-tRNA-synth_Ib_cat-dom"/>
</dbReference>
<dbReference type="InterPro" id="IPR049437">
    <property type="entry name" value="tRNA-synt_1c_C2"/>
</dbReference>
<comment type="caution">
    <text evidence="9">Lacks conserved residue(s) required for the propagation of feature annotation.</text>
</comment>
<feature type="short sequence motif" description="'KMSKS' region" evidence="9">
    <location>
        <begin position="348"/>
        <end position="352"/>
    </location>
</feature>
<dbReference type="InterPro" id="IPR022861">
    <property type="entry name" value="Gln_tRNA_ligase_bac"/>
</dbReference>
<evidence type="ECO:0000256" key="5">
    <source>
        <dbReference type="ARBA" id="ARBA00022840"/>
    </source>
</evidence>
<dbReference type="NCBIfam" id="NF011291">
    <property type="entry name" value="PRK14703.1"/>
    <property type="match status" value="1"/>
</dbReference>
<proteinExistence type="inferred from homology"/>
<keyword evidence="4 9" id="KW-0547">Nucleotide-binding</keyword>
<dbReference type="SUPFAM" id="SSF50715">
    <property type="entry name" value="Ribosomal protein L25-like"/>
    <property type="match status" value="1"/>
</dbReference>
<dbReference type="Pfam" id="PF03950">
    <property type="entry name" value="tRNA-synt_1c_C"/>
    <property type="match status" value="1"/>
</dbReference>
<dbReference type="EMBL" id="CABFKI010000009">
    <property type="protein sequence ID" value="VTU08616.1"/>
    <property type="molecule type" value="Genomic_DNA"/>
</dbReference>
<accession>A0ABY6TM29</accession>
<feature type="domain" description="Glutamyl/glutaminyl-tRNA synthetase class Ib catalytic" evidence="11">
    <location>
        <begin position="107"/>
        <end position="417"/>
    </location>
</feature>
<feature type="short sequence motif" description="'HIGH' region" evidence="9">
    <location>
        <begin position="113"/>
        <end position="123"/>
    </location>
</feature>
<comment type="subunit">
    <text evidence="9">Monomer.</text>
</comment>
<keyword evidence="5 9" id="KW-0067">ATP-binding</keyword>
<feature type="binding site" evidence="9">
    <location>
        <begin position="120"/>
        <end position="126"/>
    </location>
    <ligand>
        <name>ATP</name>
        <dbReference type="ChEBI" id="CHEBI:30616"/>
    </ligand>
</feature>
<evidence type="ECO:0000256" key="4">
    <source>
        <dbReference type="ARBA" id="ARBA00022741"/>
    </source>
</evidence>
<keyword evidence="7 9" id="KW-0030">Aminoacyl-tRNA synthetase</keyword>
<evidence type="ECO:0000256" key="9">
    <source>
        <dbReference type="HAMAP-Rule" id="MF_00126"/>
    </source>
</evidence>
<dbReference type="Gene3D" id="1.10.1160.10">
    <property type="entry name" value="Glutamyl-trna Synthetase, Domain 2"/>
    <property type="match status" value="1"/>
</dbReference>
<dbReference type="Gene3D" id="3.90.800.10">
    <property type="entry name" value="Glutamyl-tRNA Synthetase, Domain 3"/>
    <property type="match status" value="1"/>
</dbReference>
<comment type="caution">
    <text evidence="14">The sequence shown here is derived from an EMBL/GenBank/DDBJ whole genome shotgun (WGS) entry which is preliminary data.</text>
</comment>
<dbReference type="InterPro" id="IPR020061">
    <property type="entry name" value="Glu_tRNA_lig_a-bdl"/>
</dbReference>
<evidence type="ECO:0000256" key="8">
    <source>
        <dbReference type="ARBA" id="ARBA00048270"/>
    </source>
</evidence>
<dbReference type="Pfam" id="PF00749">
    <property type="entry name" value="tRNA-synt_1c"/>
    <property type="match status" value="1"/>
</dbReference>
<comment type="catalytic activity">
    <reaction evidence="8 9">
        <text>tRNA(Gln) + L-glutamine + ATP = L-glutaminyl-tRNA(Gln) + AMP + diphosphate</text>
        <dbReference type="Rhea" id="RHEA:20121"/>
        <dbReference type="Rhea" id="RHEA-COMP:9662"/>
        <dbReference type="Rhea" id="RHEA-COMP:9681"/>
        <dbReference type="ChEBI" id="CHEBI:30616"/>
        <dbReference type="ChEBI" id="CHEBI:33019"/>
        <dbReference type="ChEBI" id="CHEBI:58359"/>
        <dbReference type="ChEBI" id="CHEBI:78442"/>
        <dbReference type="ChEBI" id="CHEBI:78521"/>
        <dbReference type="ChEBI" id="CHEBI:456215"/>
        <dbReference type="EC" id="6.1.1.18"/>
    </reaction>
</comment>